<evidence type="ECO:0000313" key="2">
    <source>
        <dbReference type="Proteomes" id="UP001600941"/>
    </source>
</evidence>
<comment type="caution">
    <text evidence="1">The sequence shown here is derived from an EMBL/GenBank/DDBJ whole genome shotgun (WGS) entry which is preliminary data.</text>
</comment>
<dbReference type="EMBL" id="BAABZQ010000001">
    <property type="protein sequence ID" value="GAA6499503.1"/>
    <property type="molecule type" value="Genomic_DNA"/>
</dbReference>
<protein>
    <submittedName>
        <fullName evidence="1">Uncharacterized protein</fullName>
    </submittedName>
</protein>
<name>A0ABQ0BSJ4_9FIRM</name>
<accession>A0ABQ0BSJ4</accession>
<sequence length="64" mass="7234">MAVLDGCESKYRTPVSEDRICPKCGEEVEVFTVRGRVVEETSCSCGYVFQAEEVEPLKTEKEEK</sequence>
<dbReference type="RefSeq" id="WP_033142252.1">
    <property type="nucleotide sequence ID" value="NZ_AP031413.1"/>
</dbReference>
<proteinExistence type="predicted"/>
<organism evidence="1 2">
    <name type="scientific">Blautia parvula</name>
    <dbReference type="NCBI Taxonomy" id="2877527"/>
    <lineage>
        <taxon>Bacteria</taxon>
        <taxon>Bacillati</taxon>
        <taxon>Bacillota</taxon>
        <taxon>Clostridia</taxon>
        <taxon>Lachnospirales</taxon>
        <taxon>Lachnospiraceae</taxon>
        <taxon>Blautia</taxon>
    </lineage>
</organism>
<evidence type="ECO:0000313" key="1">
    <source>
        <dbReference type="EMBL" id="GAA6499503.1"/>
    </source>
</evidence>
<reference evidence="1 2" key="1">
    <citation type="submission" date="2024-04" db="EMBL/GenBank/DDBJ databases">
        <title>Defined microbial consortia suppress multidrug-resistant proinflammatory Enterobacteriaceae via ecological control.</title>
        <authorList>
            <person name="Furuichi M."/>
            <person name="Kawaguchi T."/>
            <person name="Pust M."/>
            <person name="Yasuma K."/>
            <person name="Plichta D."/>
            <person name="Hasegawa N."/>
            <person name="Ohya T."/>
            <person name="Bhattarai S."/>
            <person name="Sasajima S."/>
            <person name="Aoto Y."/>
            <person name="Tuganbaev T."/>
            <person name="Yaginuma M."/>
            <person name="Ueda M."/>
            <person name="Okahashi N."/>
            <person name="Amafuji K."/>
            <person name="Kiridooshi Y."/>
            <person name="Sugita K."/>
            <person name="Strazar M."/>
            <person name="Skelly A."/>
            <person name="Suda W."/>
            <person name="Hattori M."/>
            <person name="Nakamoto N."/>
            <person name="Caballero S."/>
            <person name="Norman J."/>
            <person name="Olle B."/>
            <person name="Tanoue T."/>
            <person name="Arita M."/>
            <person name="Bucci V."/>
            <person name="Atarashi K."/>
            <person name="Xavier R."/>
            <person name="Honda K."/>
        </authorList>
    </citation>
    <scope>NUCLEOTIDE SEQUENCE [LARGE SCALE GENOMIC DNA]</scope>
    <source>
        <strain evidence="2">k34-0107-D12</strain>
    </source>
</reference>
<gene>
    <name evidence="1" type="ORF">K340107D12_23190</name>
</gene>
<keyword evidence="2" id="KW-1185">Reference proteome</keyword>
<dbReference type="Proteomes" id="UP001600941">
    <property type="component" value="Unassembled WGS sequence"/>
</dbReference>